<sequence length="404" mass="41609">MPTSPAAPRIAAILVAAGRGIRAGGGLPKQYRRLGGRSVLARSLALFAEHPRIDAVLAVIHADDGDLYAAAAKGVPKLVPPVAGGGTRQASGLAGLRALAPAPPDIVLIHDAARPFTSPALIDRAIDAALARGAAVPGLPVTDTVKIVDGDERVTGTPPRQTLRSVQTPQSFRFGLILQAHERAAAAGVDGLTDDGAVAEWAGNPLYVFEGEATNMKLTGPADFEAAERLFTPPLAALGDVRTGTGFDVHAVTEGDHVWLCGVRIPHERGLSGHSDADVGLHALTDAVLGAIGDGDIGAHFPPSDMRWKGASSDRFLAHAVGLVAARGGAVAHLDVTLLCEAPKIGPHREAMRARIAGIAGIGIERVGVKATTMETLGFVGRREGIAAMASATIRLPWTNPEAS</sequence>
<feature type="binding site" evidence="14">
    <location>
        <position position="248"/>
    </location>
    <ligand>
        <name>a divalent metal cation</name>
        <dbReference type="ChEBI" id="CHEBI:60240"/>
    </ligand>
</feature>
<keyword evidence="11 14" id="KW-0414">Isoprene biosynthesis</keyword>
<keyword evidence="12 14" id="KW-0456">Lyase</keyword>
<dbReference type="CDD" id="cd02516">
    <property type="entry name" value="CDP-ME_synthetase"/>
    <property type="match status" value="1"/>
</dbReference>
<dbReference type="Gene3D" id="3.30.1330.50">
    <property type="entry name" value="2-C-methyl-D-erythritol 2,4-cyclodiphosphate synthase"/>
    <property type="match status" value="1"/>
</dbReference>
<dbReference type="NCBIfam" id="NF006899">
    <property type="entry name" value="PRK09382.1"/>
    <property type="match status" value="1"/>
</dbReference>
<comment type="cofactor">
    <cofactor evidence="3 14">
        <name>a divalent metal cation</name>
        <dbReference type="ChEBI" id="CHEBI:60240"/>
    </cofactor>
</comment>
<dbReference type="SUPFAM" id="SSF69765">
    <property type="entry name" value="IpsF-like"/>
    <property type="match status" value="1"/>
</dbReference>
<feature type="binding site" evidence="14">
    <location>
        <position position="250"/>
    </location>
    <ligand>
        <name>a divalent metal cation</name>
        <dbReference type="ChEBI" id="CHEBI:60240"/>
    </ligand>
</feature>
<evidence type="ECO:0000256" key="1">
    <source>
        <dbReference type="ARBA" id="ARBA00000200"/>
    </source>
</evidence>
<evidence type="ECO:0000256" key="3">
    <source>
        <dbReference type="ARBA" id="ARBA00001968"/>
    </source>
</evidence>
<dbReference type="InterPro" id="IPR036571">
    <property type="entry name" value="MECDP_synthase_sf"/>
</dbReference>
<feature type="site" description="Transition state stabilizer" evidence="14">
    <location>
        <position position="29"/>
    </location>
</feature>
<evidence type="ECO:0000256" key="13">
    <source>
        <dbReference type="ARBA" id="ARBA00023268"/>
    </source>
</evidence>
<dbReference type="HAMAP" id="MF_00107">
    <property type="entry name" value="IspF"/>
    <property type="match status" value="1"/>
</dbReference>
<protein>
    <recommendedName>
        <fullName evidence="14">Bifunctional enzyme IspD/IspF</fullName>
    </recommendedName>
    <domain>
        <recommendedName>
            <fullName evidence="14">2-C-methyl-D-erythritol 4-phosphate cytidylyltransferase</fullName>
            <ecNumber evidence="14">2.7.7.60</ecNumber>
        </recommendedName>
        <alternativeName>
            <fullName evidence="14">4-diphosphocytidyl-2C-methyl-D-erythritol synthase</fullName>
        </alternativeName>
        <alternativeName>
            <fullName evidence="14">MEP cytidylyltransferase</fullName>
            <shortName evidence="14">MCT</shortName>
        </alternativeName>
    </domain>
    <domain>
        <recommendedName>
            <fullName evidence="14">2-C-methyl-D-erythritol 2,4-cyclodiphosphate synthase</fullName>
            <shortName evidence="14">MECDP-synthase</shortName>
            <shortName evidence="14">MECPP-synthase</shortName>
            <shortName evidence="14">MECPS</shortName>
            <ecNumber evidence="14">4.6.1.12</ecNumber>
        </recommendedName>
    </domain>
</protein>
<dbReference type="PROSITE" id="PS01350">
    <property type="entry name" value="ISPF"/>
    <property type="match status" value="1"/>
</dbReference>
<feature type="site" description="Transition state stabilizer" evidence="14">
    <location>
        <position position="22"/>
    </location>
</feature>
<evidence type="ECO:0000313" key="17">
    <source>
        <dbReference type="Proteomes" id="UP001242480"/>
    </source>
</evidence>
<dbReference type="Pfam" id="PF02542">
    <property type="entry name" value="YgbB"/>
    <property type="match status" value="1"/>
</dbReference>
<dbReference type="InterPro" id="IPR034683">
    <property type="entry name" value="IspD/TarI"/>
</dbReference>
<comment type="pathway">
    <text evidence="5 14">Isoprenoid biosynthesis; isopentenyl diphosphate biosynthesis via DXP pathway; isopentenyl diphosphate from 1-deoxy-D-xylulose 5-phosphate: step 2/6.</text>
</comment>
<comment type="similarity">
    <text evidence="6">Belongs to the IspF family.</text>
</comment>
<feature type="region of interest" description="2-C-methyl-D-erythritol 4-phosphate cytidylyltransferase" evidence="14">
    <location>
        <begin position="1"/>
        <end position="241"/>
    </location>
</feature>
<proteinExistence type="inferred from homology"/>
<comment type="caution">
    <text evidence="16">The sequence shown here is derived from an EMBL/GenBank/DDBJ whole genome shotgun (WGS) entry which is preliminary data.</text>
</comment>
<dbReference type="SUPFAM" id="SSF53448">
    <property type="entry name" value="Nucleotide-diphospho-sugar transferases"/>
    <property type="match status" value="1"/>
</dbReference>
<keyword evidence="17" id="KW-1185">Reference proteome</keyword>
<feature type="binding site" evidence="14">
    <location>
        <begin position="274"/>
        <end position="275"/>
    </location>
    <ligand>
        <name>4-CDP-2-C-methyl-D-erythritol 2-phosphate</name>
        <dbReference type="ChEBI" id="CHEBI:57919"/>
    </ligand>
</feature>
<dbReference type="InterPro" id="IPR026596">
    <property type="entry name" value="IspD/F"/>
</dbReference>
<dbReference type="GO" id="GO:0008685">
    <property type="term" value="F:2-C-methyl-D-erythritol 2,4-cyclodiphosphate synthase activity"/>
    <property type="evidence" value="ECO:0007669"/>
    <property type="project" value="UniProtKB-EC"/>
</dbReference>
<dbReference type="NCBIfam" id="TIGR00151">
    <property type="entry name" value="ispF"/>
    <property type="match status" value="1"/>
</dbReference>
<organism evidence="16 17">
    <name type="scientific">Labrys wisconsinensis</name>
    <dbReference type="NCBI Taxonomy" id="425677"/>
    <lineage>
        <taxon>Bacteria</taxon>
        <taxon>Pseudomonadati</taxon>
        <taxon>Pseudomonadota</taxon>
        <taxon>Alphaproteobacteria</taxon>
        <taxon>Hyphomicrobiales</taxon>
        <taxon>Xanthobacteraceae</taxon>
        <taxon>Labrys</taxon>
    </lineage>
</organism>
<feature type="binding site" evidence="14">
    <location>
        <position position="382"/>
    </location>
    <ligand>
        <name>4-CDP-2-C-methyl-D-erythritol 2-phosphate</name>
        <dbReference type="ChEBI" id="CHEBI:57919"/>
    </ligand>
</feature>
<reference evidence="16 17" key="1">
    <citation type="submission" date="2023-07" db="EMBL/GenBank/DDBJ databases">
        <title>Genomic Encyclopedia of Type Strains, Phase IV (KMG-IV): sequencing the most valuable type-strain genomes for metagenomic binning, comparative biology and taxonomic classification.</title>
        <authorList>
            <person name="Goeker M."/>
        </authorList>
    </citation>
    <scope>NUCLEOTIDE SEQUENCE [LARGE SCALE GENOMIC DNA]</scope>
    <source>
        <strain evidence="16 17">DSM 19619</strain>
    </source>
</reference>
<comment type="pathway">
    <text evidence="4 14">Isoprenoid biosynthesis; isopentenyl diphosphate biosynthesis via DXP pathway; isopentenyl diphosphate from 1-deoxy-D-xylulose 5-phosphate: step 4/6.</text>
</comment>
<comment type="similarity">
    <text evidence="14">In the C-terminal section; belongs to the IspF family.</text>
</comment>
<keyword evidence="10 14" id="KW-0479">Metal-binding</keyword>
<dbReference type="HAMAP" id="MF_01520">
    <property type="entry name" value="IspDF"/>
    <property type="match status" value="1"/>
</dbReference>
<evidence type="ECO:0000256" key="14">
    <source>
        <dbReference type="HAMAP-Rule" id="MF_01520"/>
    </source>
</evidence>
<dbReference type="InterPro" id="IPR003526">
    <property type="entry name" value="MECDP_synthase"/>
</dbReference>
<keyword evidence="13 14" id="KW-0511">Multifunctional enzyme</keyword>
<dbReference type="InterPro" id="IPR001228">
    <property type="entry name" value="IspD"/>
</dbReference>
<comment type="catalytic activity">
    <reaction evidence="2 14">
        <text>2-C-methyl-D-erythritol 4-phosphate + CTP + H(+) = 4-CDP-2-C-methyl-D-erythritol + diphosphate</text>
        <dbReference type="Rhea" id="RHEA:13429"/>
        <dbReference type="ChEBI" id="CHEBI:15378"/>
        <dbReference type="ChEBI" id="CHEBI:33019"/>
        <dbReference type="ChEBI" id="CHEBI:37563"/>
        <dbReference type="ChEBI" id="CHEBI:57823"/>
        <dbReference type="ChEBI" id="CHEBI:58262"/>
        <dbReference type="EC" id="2.7.7.60"/>
    </reaction>
</comment>
<dbReference type="Gene3D" id="3.90.550.10">
    <property type="entry name" value="Spore Coat Polysaccharide Biosynthesis Protein SpsA, Chain A"/>
    <property type="match status" value="1"/>
</dbReference>
<dbReference type="InterPro" id="IPR018294">
    <property type="entry name" value="ISPD_synthase_CS"/>
</dbReference>
<evidence type="ECO:0000256" key="5">
    <source>
        <dbReference type="ARBA" id="ARBA00004787"/>
    </source>
</evidence>
<gene>
    <name evidence="14" type="primary">ispDF</name>
    <name evidence="16" type="ORF">QO011_001427</name>
</gene>
<dbReference type="InterPro" id="IPR029044">
    <property type="entry name" value="Nucleotide-diphossugar_trans"/>
</dbReference>
<dbReference type="Pfam" id="PF01128">
    <property type="entry name" value="IspD"/>
    <property type="match status" value="1"/>
</dbReference>
<evidence type="ECO:0000256" key="9">
    <source>
        <dbReference type="ARBA" id="ARBA00022695"/>
    </source>
</evidence>
<evidence type="ECO:0000259" key="15">
    <source>
        <dbReference type="Pfam" id="PF02542"/>
    </source>
</evidence>
<feature type="region of interest" description="2-C-methyl-D-erythritol 2,4-cyclodiphosphate synthase" evidence="14">
    <location>
        <begin position="242"/>
        <end position="404"/>
    </location>
</feature>
<keyword evidence="8 14" id="KW-0808">Transferase</keyword>
<evidence type="ECO:0000256" key="6">
    <source>
        <dbReference type="ARBA" id="ARBA00008480"/>
    </source>
</evidence>
<dbReference type="EC" id="4.6.1.12" evidence="14"/>
<dbReference type="EC" id="2.7.7.60" evidence="14"/>
<feature type="site" description="Transition state stabilizer" evidence="14">
    <location>
        <position position="274"/>
    </location>
</feature>
<evidence type="ECO:0000256" key="8">
    <source>
        <dbReference type="ARBA" id="ARBA00022679"/>
    </source>
</evidence>
<dbReference type="GO" id="GO:0050518">
    <property type="term" value="F:2-C-methyl-D-erythritol 4-phosphate cytidylyltransferase activity"/>
    <property type="evidence" value="ECO:0007669"/>
    <property type="project" value="UniProtKB-EC"/>
</dbReference>
<feature type="domain" description="2-C-methyl-D-erythritol 2,4-cyclodiphosphate synthase" evidence="15">
    <location>
        <begin position="242"/>
        <end position="394"/>
    </location>
</feature>
<evidence type="ECO:0000256" key="12">
    <source>
        <dbReference type="ARBA" id="ARBA00023239"/>
    </source>
</evidence>
<evidence type="ECO:0000256" key="11">
    <source>
        <dbReference type="ARBA" id="ARBA00023229"/>
    </source>
</evidence>
<accession>A0ABU0J2F1</accession>
<keyword evidence="9 14" id="KW-0548">Nucleotidyltransferase</keyword>
<dbReference type="PANTHER" id="PTHR43181:SF1">
    <property type="entry name" value="2-C-METHYL-D-ERYTHRITOL 2,4-CYCLODIPHOSPHATE SYNTHASE, CHLOROPLASTIC"/>
    <property type="match status" value="1"/>
</dbReference>
<dbReference type="HAMAP" id="MF_00108">
    <property type="entry name" value="IspD"/>
    <property type="match status" value="1"/>
</dbReference>
<feature type="binding site" evidence="14">
    <location>
        <begin position="372"/>
        <end position="375"/>
    </location>
    <ligand>
        <name>4-CDP-2-C-methyl-D-erythritol 2-phosphate</name>
        <dbReference type="ChEBI" id="CHEBI:57919"/>
    </ligand>
</feature>
<dbReference type="EMBL" id="JAUSVX010000002">
    <property type="protein sequence ID" value="MDQ0468427.1"/>
    <property type="molecule type" value="Genomic_DNA"/>
</dbReference>
<evidence type="ECO:0000256" key="4">
    <source>
        <dbReference type="ARBA" id="ARBA00004709"/>
    </source>
</evidence>
<evidence type="ECO:0000313" key="16">
    <source>
        <dbReference type="EMBL" id="MDQ0468427.1"/>
    </source>
</evidence>
<dbReference type="PANTHER" id="PTHR43181">
    <property type="entry name" value="2-C-METHYL-D-ERYTHRITOL 2,4-CYCLODIPHOSPHATE SYNTHASE, CHLOROPLASTIC"/>
    <property type="match status" value="1"/>
</dbReference>
<evidence type="ECO:0000256" key="2">
    <source>
        <dbReference type="ARBA" id="ARBA00001282"/>
    </source>
</evidence>
<name>A0ABU0J2F1_9HYPH</name>
<dbReference type="CDD" id="cd00554">
    <property type="entry name" value="MECDP_synthase"/>
    <property type="match status" value="1"/>
</dbReference>
<feature type="binding site" evidence="14">
    <location>
        <position position="282"/>
    </location>
    <ligand>
        <name>a divalent metal cation</name>
        <dbReference type="ChEBI" id="CHEBI:60240"/>
    </ligand>
</feature>
<feature type="binding site" evidence="14">
    <location>
        <begin position="248"/>
        <end position="250"/>
    </location>
    <ligand>
        <name>4-CDP-2-C-methyl-D-erythritol 2-phosphate</name>
        <dbReference type="ChEBI" id="CHEBI:57919"/>
    </ligand>
</feature>
<evidence type="ECO:0000256" key="10">
    <source>
        <dbReference type="ARBA" id="ARBA00022723"/>
    </source>
</evidence>
<comment type="similarity">
    <text evidence="14">In the N-terminal section; belongs to the IspD/TarI cytidylyltransferase family. IspD subfamily.</text>
</comment>
<dbReference type="InterPro" id="IPR020555">
    <property type="entry name" value="MECDP_synthase_CS"/>
</dbReference>
<feature type="binding site" evidence="14">
    <location>
        <position position="379"/>
    </location>
    <ligand>
        <name>4-CDP-2-C-methyl-D-erythritol 2-phosphate</name>
        <dbReference type="ChEBI" id="CHEBI:57919"/>
    </ligand>
</feature>
<dbReference type="PROSITE" id="PS01295">
    <property type="entry name" value="ISPD"/>
    <property type="match status" value="1"/>
</dbReference>
<comment type="function">
    <text evidence="14">Bifunctional enzyme that catalyzes the formation of 4-diphosphocytidyl-2-C-methyl-D-erythritol from CTP and 2-C-methyl-D-erythritol 4-phosphate (MEP) (IspD), and catalyzes the conversion of 4-diphosphocytidyl-2-C-methyl-D-erythritol 2-phosphate (CDP-ME2P) to 2-C-methyl-D-erythritol 2,4-cyclodiphosphate (ME-CPP) with a corresponding release of cytidine 5-monophosphate (CMP) (IspF).</text>
</comment>
<dbReference type="Proteomes" id="UP001242480">
    <property type="component" value="Unassembled WGS sequence"/>
</dbReference>
<feature type="binding site" evidence="14">
    <location>
        <begin position="296"/>
        <end position="298"/>
    </location>
    <ligand>
        <name>4-CDP-2-C-methyl-D-erythritol 2-phosphate</name>
        <dbReference type="ChEBI" id="CHEBI:57919"/>
    </ligand>
</feature>
<feature type="site" description="Positions MEP for the nucleophilic attack" evidence="14">
    <location>
        <position position="160"/>
    </location>
</feature>
<dbReference type="NCBIfam" id="TIGR00453">
    <property type="entry name" value="ispD"/>
    <property type="match status" value="1"/>
</dbReference>
<feature type="site" description="Transition state stabilizer" evidence="14">
    <location>
        <position position="373"/>
    </location>
</feature>
<evidence type="ECO:0000256" key="7">
    <source>
        <dbReference type="ARBA" id="ARBA00009789"/>
    </source>
</evidence>
<comment type="similarity">
    <text evidence="7">Belongs to the IspD/TarI cytidylyltransferase family. IspD subfamily.</text>
</comment>
<comment type="catalytic activity">
    <reaction evidence="1 14">
        <text>4-CDP-2-C-methyl-D-erythritol 2-phosphate = 2-C-methyl-D-erythritol 2,4-cyclic diphosphate + CMP</text>
        <dbReference type="Rhea" id="RHEA:23864"/>
        <dbReference type="ChEBI" id="CHEBI:57919"/>
        <dbReference type="ChEBI" id="CHEBI:58483"/>
        <dbReference type="ChEBI" id="CHEBI:60377"/>
        <dbReference type="EC" id="4.6.1.12"/>
    </reaction>
</comment>
<dbReference type="RefSeq" id="WP_307269639.1">
    <property type="nucleotide sequence ID" value="NZ_JAUSVX010000002.1"/>
</dbReference>
<comment type="caution">
    <text evidence="14">Lacks conserved residue(s) required for the propagation of feature annotation.</text>
</comment>
<feature type="site" description="Positions MEP for the nucleophilic attack" evidence="14">
    <location>
        <position position="217"/>
    </location>
</feature>